<dbReference type="InterPro" id="IPR041442">
    <property type="entry name" value="PIH1D1/2/3_CS-like"/>
</dbReference>
<organism evidence="7 8">
    <name type="scientific">Coilia grayii</name>
    <name type="common">Gray's grenadier anchovy</name>
    <dbReference type="NCBI Taxonomy" id="363190"/>
    <lineage>
        <taxon>Eukaryota</taxon>
        <taxon>Metazoa</taxon>
        <taxon>Chordata</taxon>
        <taxon>Craniata</taxon>
        <taxon>Vertebrata</taxon>
        <taxon>Euteleostomi</taxon>
        <taxon>Actinopterygii</taxon>
        <taxon>Neopterygii</taxon>
        <taxon>Teleostei</taxon>
        <taxon>Clupei</taxon>
        <taxon>Clupeiformes</taxon>
        <taxon>Clupeoidei</taxon>
        <taxon>Engraulidae</taxon>
        <taxon>Coilinae</taxon>
        <taxon>Coilia</taxon>
    </lineage>
</organism>
<feature type="compositionally biased region" description="Low complexity" evidence="4">
    <location>
        <begin position="578"/>
        <end position="591"/>
    </location>
</feature>
<dbReference type="AlphaFoldDB" id="A0ABD1KJH9"/>
<dbReference type="GO" id="GO:0060285">
    <property type="term" value="P:cilium-dependent cell motility"/>
    <property type="evidence" value="ECO:0007669"/>
    <property type="project" value="UniProtKB-UniRule"/>
</dbReference>
<sequence length="665" mass="73833">MEFGSKLEEMNLTSDEIGRLSKAMKDETFRKLLHEYADEISNPENRKRYEEDIKLLEQERGMDVQFVHPKPFRALKTSDGRQKCFINICSNELIKTPECAACTGEGGRRGLNWSLPYSLAPGRPDVDSNGNKCMIYDVVFNPDTLHMASKNARFMELVDSTAFDGIQESFKVKLDRKNTRVLKTKYKGVPHASVIRRQTPGVPTKQKTTDKNDPLAFPYPYDIEASTVSNGVKKSLANDQSKLSTHTEAVQTLDERPTEPKYTIKYRSVVDLQDYRCSRDSVPSPRPREIVIAIDLPLLRCAADAELDVSEKQVVLRSSRPAYLLELDLSYPVDENKGHAKFNKQKKQLVVTLPVLPLKEPPPAAESPVFVTADDPEEEQLNGPNTEEAPEEITTAEDGSQACQHNSDEADAELSGLYVQCADCATDSDCGTVTEPRFNKQEWYGSSLDVQQCTFSPPDLTITESFTVDTEQECVDELGSTNEEVDTVTDATLTSLLDHTLEKIQNNVTVQGEAHNAECTDEAAMNVEEEGSQVDSSVAPQESPNMADSQTLYDHVNDSTSQEKAPGTYEDTVDKSDSSSGSNSTETVTNSKNKKTVQFSKSVSVAEEVDEDDLPNEQSGGDTRRKQPTVVLRELNPEDGTEVIISDHTTASAFVFQNSLLYELD</sequence>
<evidence type="ECO:0000256" key="4">
    <source>
        <dbReference type="SAM" id="MobiDB-lite"/>
    </source>
</evidence>
<comment type="subcellular location">
    <subcellularLocation>
        <location evidence="3">Cytoplasm</location>
    </subcellularLocation>
    <subcellularLocation>
        <location evidence="2">Dynein axonemal particle</location>
    </subcellularLocation>
    <text evidence="3">Localizes in the apical cytoplasm around the gamma-tubulin-positive pericentriolar region, not in the cilia.</text>
</comment>
<evidence type="ECO:0000256" key="1">
    <source>
        <dbReference type="ARBA" id="ARBA00022490"/>
    </source>
</evidence>
<dbReference type="Gene3D" id="2.60.40.790">
    <property type="match status" value="1"/>
</dbReference>
<reference evidence="7 8" key="1">
    <citation type="submission" date="2024-09" db="EMBL/GenBank/DDBJ databases">
        <title>A chromosome-level genome assembly of Gray's grenadier anchovy, Coilia grayii.</title>
        <authorList>
            <person name="Fu Z."/>
        </authorList>
    </citation>
    <scope>NUCLEOTIDE SEQUENCE [LARGE SCALE GENOMIC DNA]</scope>
    <source>
        <strain evidence="7">G4</strain>
        <tissue evidence="7">Muscle</tissue>
    </source>
</reference>
<feature type="domain" description="PIH1D1/2/3 CS-like" evidence="6">
    <location>
        <begin position="257"/>
        <end position="356"/>
    </location>
</feature>
<comment type="function">
    <text evidence="3">Required for cytoplasmic pre-assembly of axonemal dyneins, thereby playing a central role in motility in cilia and flagella. Involved in pre-assembly of dynein arm complexes in the cytoplasm before intraflagellar transport loads them for the ciliary compartment.</text>
</comment>
<gene>
    <name evidence="3" type="primary">DNAAF2</name>
    <name evidence="3" type="synonym">KTU</name>
    <name evidence="7" type="ORF">ACEWY4_005769</name>
</gene>
<name>A0ABD1KJH9_9TELE</name>
<accession>A0ABD1KJH9</accession>
<dbReference type="Proteomes" id="UP001591681">
    <property type="component" value="Unassembled WGS sequence"/>
</dbReference>
<evidence type="ECO:0000256" key="3">
    <source>
        <dbReference type="HAMAP-Rule" id="MF_03069"/>
    </source>
</evidence>
<comment type="similarity">
    <text evidence="3">Belongs to the PIH1 family. Kintoun subfamily.</text>
</comment>
<dbReference type="GO" id="GO:0070286">
    <property type="term" value="P:axonemal dynein complex assembly"/>
    <property type="evidence" value="ECO:0007669"/>
    <property type="project" value="UniProtKB-UniRule"/>
</dbReference>
<dbReference type="InterPro" id="IPR008978">
    <property type="entry name" value="HSP20-like_chaperone"/>
</dbReference>
<dbReference type="InterPro" id="IPR012981">
    <property type="entry name" value="PIH1_N"/>
</dbReference>
<evidence type="ECO:0000256" key="2">
    <source>
        <dbReference type="ARBA" id="ARBA00024190"/>
    </source>
</evidence>
<evidence type="ECO:0000259" key="5">
    <source>
        <dbReference type="Pfam" id="PF08190"/>
    </source>
</evidence>
<dbReference type="GO" id="GO:0120293">
    <property type="term" value="C:dynein axonemal particle"/>
    <property type="evidence" value="ECO:0007669"/>
    <property type="project" value="UniProtKB-SubCell"/>
</dbReference>
<evidence type="ECO:0000313" key="7">
    <source>
        <dbReference type="EMBL" id="KAL2099289.1"/>
    </source>
</evidence>
<dbReference type="InterPro" id="IPR050734">
    <property type="entry name" value="PIH1/Kintoun_subfamily"/>
</dbReference>
<keyword evidence="1 3" id="KW-0963">Cytoplasm</keyword>
<evidence type="ECO:0000259" key="6">
    <source>
        <dbReference type="Pfam" id="PF18201"/>
    </source>
</evidence>
<feature type="domain" description="PIH1 N-terminal" evidence="5">
    <location>
        <begin position="40"/>
        <end position="201"/>
    </location>
</feature>
<comment type="caution">
    <text evidence="7">The sequence shown here is derived from an EMBL/GenBank/DDBJ whole genome shotgun (WGS) entry which is preliminary data.</text>
</comment>
<dbReference type="InterPro" id="IPR034727">
    <property type="entry name" value="Kintoun"/>
</dbReference>
<feature type="compositionally biased region" description="Polar residues" evidence="4">
    <location>
        <begin position="533"/>
        <end position="563"/>
    </location>
</feature>
<dbReference type="Pfam" id="PF18201">
    <property type="entry name" value="PIH1_CS"/>
    <property type="match status" value="1"/>
</dbReference>
<proteinExistence type="inferred from homology"/>
<protein>
    <recommendedName>
        <fullName evidence="3">Protein kintoun</fullName>
    </recommendedName>
    <alternativeName>
        <fullName evidence="3">Dynein assembly factor 2, axonemal</fullName>
    </alternativeName>
</protein>
<feature type="region of interest" description="Disordered" evidence="4">
    <location>
        <begin position="376"/>
        <end position="407"/>
    </location>
</feature>
<keyword evidence="8" id="KW-1185">Reference proteome</keyword>
<dbReference type="EMBL" id="JBHFQA010000005">
    <property type="protein sequence ID" value="KAL2099289.1"/>
    <property type="molecule type" value="Genomic_DNA"/>
</dbReference>
<evidence type="ECO:0000313" key="8">
    <source>
        <dbReference type="Proteomes" id="UP001591681"/>
    </source>
</evidence>
<dbReference type="Pfam" id="PF08190">
    <property type="entry name" value="PIH1"/>
    <property type="match status" value="1"/>
</dbReference>
<feature type="region of interest" description="Disordered" evidence="4">
    <location>
        <begin position="528"/>
        <end position="627"/>
    </location>
</feature>
<dbReference type="HAMAP" id="MF_03069">
    <property type="entry name" value="Kintoun"/>
    <property type="match status" value="1"/>
</dbReference>
<dbReference type="PANTHER" id="PTHR22997">
    <property type="entry name" value="PIH1 DOMAIN-CONTAINING PROTEIN 1"/>
    <property type="match status" value="1"/>
</dbReference>
<dbReference type="PANTHER" id="PTHR22997:SF3">
    <property type="entry name" value="PROTEIN KINTOUN"/>
    <property type="match status" value="1"/>
</dbReference>